<proteinExistence type="predicted"/>
<dbReference type="RefSeq" id="WP_316969225.1">
    <property type="nucleotide sequence ID" value="NZ_JARFPL010000022.1"/>
</dbReference>
<organism evidence="2 3">
    <name type="scientific">Candidatus Methanocrinis alkalitolerans</name>
    <dbReference type="NCBI Taxonomy" id="3033395"/>
    <lineage>
        <taxon>Archaea</taxon>
        <taxon>Methanobacteriati</taxon>
        <taxon>Methanobacteriota</taxon>
        <taxon>Stenosarchaea group</taxon>
        <taxon>Methanomicrobia</taxon>
        <taxon>Methanotrichales</taxon>
        <taxon>Methanotrichaceae</taxon>
        <taxon>Methanocrinis</taxon>
    </lineage>
</organism>
<reference evidence="2 3" key="1">
    <citation type="submission" date="2023-03" db="EMBL/GenBank/DDBJ databases">
        <title>Whole genome sequencing of Methanotrichaceae archaeon M04Ac.</title>
        <authorList>
            <person name="Khomyakova M.A."/>
            <person name="Merkel A.Y."/>
            <person name="Slobodkin A.I."/>
        </authorList>
    </citation>
    <scope>NUCLEOTIDE SEQUENCE [LARGE SCALE GENOMIC DNA]</scope>
    <source>
        <strain evidence="2 3">M04Ac</strain>
    </source>
</reference>
<feature type="region of interest" description="Disordered" evidence="1">
    <location>
        <begin position="323"/>
        <end position="358"/>
    </location>
</feature>
<accession>A0ABT5XFM4</accession>
<comment type="caution">
    <text evidence="2">The sequence shown here is derived from an EMBL/GenBank/DDBJ whole genome shotgun (WGS) entry which is preliminary data.</text>
</comment>
<evidence type="ECO:0000313" key="2">
    <source>
        <dbReference type="EMBL" id="MDF0593520.1"/>
    </source>
</evidence>
<gene>
    <name evidence="2" type="ORF">P0O24_07980</name>
</gene>
<name>A0ABT5XFM4_9EURY</name>
<keyword evidence="3" id="KW-1185">Reference proteome</keyword>
<evidence type="ECO:0000313" key="3">
    <source>
        <dbReference type="Proteomes" id="UP001215956"/>
    </source>
</evidence>
<sequence length="381" mass="41576">MKMSKYTYLMIGLSLVIGAYALIPNHEPGFCTDSSILTMTLPEKEGFDTTPEFVLEAKLPDVPDTLGIYALKSPDVTRAYASEVAGSRGAKGEVLDEESNFVILNERQYVSVEKASGAETLFLDYKNAFADPEKGLPDANVLKRTADAYASQNRLLPDGYLYSGMSFLTRQQLSERGPTGRAENMMGIAKYSRTLEGLPVEGAGSTITVLLGDGGQVQGYTKVSRVIGDRMAVASATPRRADRTYELLVPEEAFRLLQEKGLTTEIADVDKAVVTDVHLAYYETSGDERQDVTEPIYVFSGLATGPDGEFEFQEFMYALKTKAGTTPLQQPDRSRAVDRSTIQEPGKGTKDAESRTISTIAPIREVSLTPRLSTTPLSQVT</sequence>
<protein>
    <submittedName>
        <fullName evidence="2">Uncharacterized protein</fullName>
    </submittedName>
</protein>
<evidence type="ECO:0000256" key="1">
    <source>
        <dbReference type="SAM" id="MobiDB-lite"/>
    </source>
</evidence>
<dbReference type="EMBL" id="JARFPL010000022">
    <property type="protein sequence ID" value="MDF0593520.1"/>
    <property type="molecule type" value="Genomic_DNA"/>
</dbReference>
<dbReference type="Proteomes" id="UP001215956">
    <property type="component" value="Unassembled WGS sequence"/>
</dbReference>